<comment type="caution">
    <text evidence="1">The sequence shown here is derived from an EMBL/GenBank/DDBJ whole genome shotgun (WGS) entry which is preliminary data.</text>
</comment>
<organism evidence="1 2">
    <name type="scientific">Flavobacterium rhizosphaerae</name>
    <dbReference type="NCBI Taxonomy" id="3163298"/>
    <lineage>
        <taxon>Bacteria</taxon>
        <taxon>Pseudomonadati</taxon>
        <taxon>Bacteroidota</taxon>
        <taxon>Flavobacteriia</taxon>
        <taxon>Flavobacteriales</taxon>
        <taxon>Flavobacteriaceae</taxon>
        <taxon>Flavobacterium</taxon>
    </lineage>
</organism>
<reference evidence="1 2" key="1">
    <citation type="submission" date="2024-06" db="EMBL/GenBank/DDBJ databases">
        <authorList>
            <person name="Kaempfer P."/>
            <person name="Viver T."/>
        </authorList>
    </citation>
    <scope>NUCLEOTIDE SEQUENCE [LARGE SCALE GENOMIC DNA]</scope>
    <source>
        <strain evidence="1 2">ST-119</strain>
    </source>
</reference>
<dbReference type="Proteomes" id="UP001629156">
    <property type="component" value="Unassembled WGS sequence"/>
</dbReference>
<evidence type="ECO:0000313" key="2">
    <source>
        <dbReference type="Proteomes" id="UP001629156"/>
    </source>
</evidence>
<evidence type="ECO:0000313" key="1">
    <source>
        <dbReference type="EMBL" id="MFL9843930.1"/>
    </source>
</evidence>
<sequence length="144" mass="16758">MSKDLVVKHSIKINAPVTRVWEILTRPEYIRQWDKLPENFGDYEISPATVIEWPGESRLSVVEFEANQTLRYDLYIPTWEEEVNDVGYTYSLSVDDDGYTWLTIEIGNFSILVEGDEYYENSRVFGHTASEKIKQLAETNDVLL</sequence>
<name>A0ABW8YXQ4_9FLAO</name>
<dbReference type="Gene3D" id="3.30.530.20">
    <property type="match status" value="1"/>
</dbReference>
<keyword evidence="2" id="KW-1185">Reference proteome</keyword>
<dbReference type="SUPFAM" id="SSF55961">
    <property type="entry name" value="Bet v1-like"/>
    <property type="match status" value="1"/>
</dbReference>
<accession>A0ABW8YXQ4</accession>
<proteinExistence type="predicted"/>
<gene>
    <name evidence="1" type="ORF">ABS766_05805</name>
</gene>
<dbReference type="EMBL" id="JBELPZ010000004">
    <property type="protein sequence ID" value="MFL9843930.1"/>
    <property type="molecule type" value="Genomic_DNA"/>
</dbReference>
<dbReference type="CDD" id="cd07814">
    <property type="entry name" value="SRPBCC_CalC_Aha1-like"/>
    <property type="match status" value="1"/>
</dbReference>
<dbReference type="InterPro" id="IPR023393">
    <property type="entry name" value="START-like_dom_sf"/>
</dbReference>
<dbReference type="RefSeq" id="WP_408084182.1">
    <property type="nucleotide sequence ID" value="NZ_JBELPZ010000004.1"/>
</dbReference>
<protein>
    <submittedName>
        <fullName evidence="1">SRPBCC domain-containing protein</fullName>
    </submittedName>
</protein>